<comment type="caution">
    <text evidence="7">The sequence shown here is derived from an EMBL/GenBank/DDBJ whole genome shotgun (WGS) entry which is preliminary data.</text>
</comment>
<protein>
    <submittedName>
        <fullName evidence="7">O-antigen ligase family protein</fullName>
    </submittedName>
</protein>
<evidence type="ECO:0000256" key="1">
    <source>
        <dbReference type="ARBA" id="ARBA00004141"/>
    </source>
</evidence>
<feature type="transmembrane region" description="Helical" evidence="5">
    <location>
        <begin position="63"/>
        <end position="83"/>
    </location>
</feature>
<feature type="domain" description="O-antigen ligase-related" evidence="6">
    <location>
        <begin position="213"/>
        <end position="404"/>
    </location>
</feature>
<comment type="subcellular location">
    <subcellularLocation>
        <location evidence="1">Membrane</location>
        <topology evidence="1">Multi-pass membrane protein</topology>
    </subcellularLocation>
</comment>
<evidence type="ECO:0000256" key="3">
    <source>
        <dbReference type="ARBA" id="ARBA00022989"/>
    </source>
</evidence>
<evidence type="ECO:0000313" key="7">
    <source>
        <dbReference type="EMBL" id="MDT2638334.1"/>
    </source>
</evidence>
<dbReference type="Proteomes" id="UP001245561">
    <property type="component" value="Unassembled WGS sequence"/>
</dbReference>
<feature type="transmembrane region" description="Helical" evidence="5">
    <location>
        <begin position="451"/>
        <end position="471"/>
    </location>
</feature>
<feature type="transmembrane region" description="Helical" evidence="5">
    <location>
        <begin position="178"/>
        <end position="196"/>
    </location>
</feature>
<feature type="transmembrane region" description="Helical" evidence="5">
    <location>
        <begin position="95"/>
        <end position="110"/>
    </location>
</feature>
<feature type="transmembrane region" description="Helical" evidence="5">
    <location>
        <begin position="228"/>
        <end position="249"/>
    </location>
</feature>
<evidence type="ECO:0000256" key="5">
    <source>
        <dbReference type="SAM" id="Phobius"/>
    </source>
</evidence>
<feature type="transmembrane region" description="Helical" evidence="5">
    <location>
        <begin position="36"/>
        <end position="56"/>
    </location>
</feature>
<dbReference type="GO" id="GO:0016020">
    <property type="term" value="C:membrane"/>
    <property type="evidence" value="ECO:0007669"/>
    <property type="project" value="UniProtKB-SubCell"/>
</dbReference>
<dbReference type="GO" id="GO:0016874">
    <property type="term" value="F:ligase activity"/>
    <property type="evidence" value="ECO:0007669"/>
    <property type="project" value="UniProtKB-KW"/>
</dbReference>
<accession>A0AAW8TM82</accession>
<keyword evidence="7" id="KW-0436">Ligase</keyword>
<dbReference type="PANTHER" id="PTHR37422">
    <property type="entry name" value="TEICHURONIC ACID BIOSYNTHESIS PROTEIN TUAE"/>
    <property type="match status" value="1"/>
</dbReference>
<evidence type="ECO:0000259" key="6">
    <source>
        <dbReference type="Pfam" id="PF04932"/>
    </source>
</evidence>
<feature type="transmembrane region" description="Helical" evidence="5">
    <location>
        <begin position="428"/>
        <end position="445"/>
    </location>
</feature>
<reference evidence="7" key="1">
    <citation type="submission" date="2023-03" db="EMBL/GenBank/DDBJ databases">
        <authorList>
            <person name="Shen W."/>
            <person name="Cai J."/>
        </authorList>
    </citation>
    <scope>NUCLEOTIDE SEQUENCE</scope>
    <source>
        <strain evidence="7">P55-2</strain>
    </source>
</reference>
<dbReference type="InterPro" id="IPR051533">
    <property type="entry name" value="WaaL-like"/>
</dbReference>
<proteinExistence type="predicted"/>
<organism evidence="7 8">
    <name type="scientific">Enterococcus dongliensis</name>
    <dbReference type="NCBI Taxonomy" id="2559925"/>
    <lineage>
        <taxon>Bacteria</taxon>
        <taxon>Bacillati</taxon>
        <taxon>Bacillota</taxon>
        <taxon>Bacilli</taxon>
        <taxon>Lactobacillales</taxon>
        <taxon>Enterococcaceae</taxon>
        <taxon>Enterococcus</taxon>
    </lineage>
</organism>
<dbReference type="AlphaFoldDB" id="A0AAW8TM82"/>
<evidence type="ECO:0000256" key="2">
    <source>
        <dbReference type="ARBA" id="ARBA00022692"/>
    </source>
</evidence>
<dbReference type="InterPro" id="IPR007016">
    <property type="entry name" value="O-antigen_ligase-rel_domated"/>
</dbReference>
<keyword evidence="2 5" id="KW-0812">Transmembrane</keyword>
<keyword evidence="3 5" id="KW-1133">Transmembrane helix</keyword>
<dbReference type="Pfam" id="PF04932">
    <property type="entry name" value="Wzy_C"/>
    <property type="match status" value="1"/>
</dbReference>
<keyword evidence="4 5" id="KW-0472">Membrane</keyword>
<feature type="transmembrane region" description="Helical" evidence="5">
    <location>
        <begin position="203"/>
        <end position="222"/>
    </location>
</feature>
<feature type="transmembrane region" description="Helical" evidence="5">
    <location>
        <begin position="397"/>
        <end position="419"/>
    </location>
</feature>
<dbReference type="RefSeq" id="WP_311805145.1">
    <property type="nucleotide sequence ID" value="NZ_JARPYT010000025.1"/>
</dbReference>
<evidence type="ECO:0000313" key="8">
    <source>
        <dbReference type="Proteomes" id="UP001245561"/>
    </source>
</evidence>
<sequence>MLKLEKMKEYYLISLFIMLLLRSINAYSLLPSKYDSIIFAVLGLLGGVFLLQELFIITKKRQLISFDSILLVFLFFLGVSILVNHDNYLESNIKLFVWTSLYLIGIYKFSERNYEKIQFIDLINKILIFSFFIMSVVSFLMYLLKFSYIYVYGSGPREHIRIGFLESRLFGVFGDPNYGATMALIVLILSFFYLIIDQTKKSLPIRVFFVFNIIIQFFIIILSGSRSALSISFVVVAWITFTYSFLLISKKHIRNIVFKIILSLTISLLMIAFYYGLQAGTKDFLKVLPEHINYELKVTNDSNSTKEKKNLKFNRESNKQSEISLTRKDVAENEDISNMRFSIWKSAIEIFKSTPWIGTSPRNIIVYANKNIPTTFIAQKAIVVHNAYINVLVSTGILGFLPFIIFLIVNGLSVLIFFFKNKEKLPNYFNSYLSILLVLVLSGLFNNELVLVNTVGTFIFWLYLGNLNGYMKGMHLLDGKSKNES</sequence>
<gene>
    <name evidence="7" type="ORF">P7D36_12660</name>
</gene>
<name>A0AAW8TM82_9ENTE</name>
<dbReference type="GeneID" id="86909373"/>
<feature type="transmembrane region" description="Helical" evidence="5">
    <location>
        <begin position="122"/>
        <end position="144"/>
    </location>
</feature>
<dbReference type="PANTHER" id="PTHR37422:SF13">
    <property type="entry name" value="LIPOPOLYSACCHARIDE BIOSYNTHESIS PROTEIN PA4999-RELATED"/>
    <property type="match status" value="1"/>
</dbReference>
<dbReference type="EMBL" id="JARPYT010000025">
    <property type="protein sequence ID" value="MDT2638334.1"/>
    <property type="molecule type" value="Genomic_DNA"/>
</dbReference>
<feature type="transmembrane region" description="Helical" evidence="5">
    <location>
        <begin position="256"/>
        <end position="277"/>
    </location>
</feature>
<evidence type="ECO:0000256" key="4">
    <source>
        <dbReference type="ARBA" id="ARBA00023136"/>
    </source>
</evidence>